<name>A0A183F2G8_HELPZ</name>
<reference evidence="2 3" key="1">
    <citation type="submission" date="2018-11" db="EMBL/GenBank/DDBJ databases">
        <authorList>
            <consortium name="Pathogen Informatics"/>
        </authorList>
    </citation>
    <scope>NUCLEOTIDE SEQUENCE [LARGE SCALE GENOMIC DNA]</scope>
</reference>
<feature type="transmembrane region" description="Helical" evidence="1">
    <location>
        <begin position="116"/>
        <end position="137"/>
    </location>
</feature>
<keyword evidence="3" id="KW-1185">Reference proteome</keyword>
<evidence type="ECO:0000313" key="4">
    <source>
        <dbReference type="WBParaSite" id="HPBE_0000032301-mRNA-1"/>
    </source>
</evidence>
<keyword evidence="1" id="KW-0472">Membrane</keyword>
<reference evidence="4" key="2">
    <citation type="submission" date="2019-09" db="UniProtKB">
        <authorList>
            <consortium name="WormBaseParasite"/>
        </authorList>
    </citation>
    <scope>IDENTIFICATION</scope>
</reference>
<evidence type="ECO:0000313" key="2">
    <source>
        <dbReference type="EMBL" id="VDO18706.1"/>
    </source>
</evidence>
<dbReference type="EMBL" id="UZAH01000208">
    <property type="protein sequence ID" value="VDO18706.1"/>
    <property type="molecule type" value="Genomic_DNA"/>
</dbReference>
<proteinExistence type="predicted"/>
<evidence type="ECO:0000313" key="3">
    <source>
        <dbReference type="Proteomes" id="UP000050761"/>
    </source>
</evidence>
<dbReference type="WBParaSite" id="HPBE_0000032301-mRNA-1">
    <property type="protein sequence ID" value="HPBE_0000032301-mRNA-1"/>
    <property type="gene ID" value="HPBE_0000032301"/>
</dbReference>
<accession>A0A183F2G8</accession>
<evidence type="ECO:0000256" key="1">
    <source>
        <dbReference type="SAM" id="Phobius"/>
    </source>
</evidence>
<dbReference type="Proteomes" id="UP000050761">
    <property type="component" value="Unassembled WGS sequence"/>
</dbReference>
<protein>
    <submittedName>
        <fullName evidence="4">G_PROTEIN_RECEP_F1_2 domain-containing protein</fullName>
    </submittedName>
</protein>
<gene>
    <name evidence="2" type="ORF">HPBE_LOCUS324</name>
</gene>
<keyword evidence="1" id="KW-0812">Transmembrane</keyword>
<sequence>MTLGAMMTIITDVEAILATLSSIVEVIFIILVHTVVILIHVETDKTIPWHTTEVLTITTKAALATPTHIMGAILTVTRVIKEAVQTVTKDITEAVLTFTRNITEAILTNKTEITDIITIIHTIYGIAAILAPILNVIELLRTKALTRLKTRLMKGRLRNTIQLFRREERRLSNKTADTTISCTLR</sequence>
<dbReference type="AlphaFoldDB" id="A0A183F2G8"/>
<feature type="transmembrane region" description="Helical" evidence="1">
    <location>
        <begin position="15"/>
        <end position="39"/>
    </location>
</feature>
<accession>A0A3P7TC20</accession>
<keyword evidence="1" id="KW-1133">Transmembrane helix</keyword>
<organism evidence="3 4">
    <name type="scientific">Heligmosomoides polygyrus</name>
    <name type="common">Parasitic roundworm</name>
    <dbReference type="NCBI Taxonomy" id="6339"/>
    <lineage>
        <taxon>Eukaryota</taxon>
        <taxon>Metazoa</taxon>
        <taxon>Ecdysozoa</taxon>
        <taxon>Nematoda</taxon>
        <taxon>Chromadorea</taxon>
        <taxon>Rhabditida</taxon>
        <taxon>Rhabditina</taxon>
        <taxon>Rhabditomorpha</taxon>
        <taxon>Strongyloidea</taxon>
        <taxon>Heligmosomidae</taxon>
        <taxon>Heligmosomoides</taxon>
    </lineage>
</organism>